<dbReference type="AlphaFoldDB" id="A0A6D2IJR1"/>
<sequence length="97" mass="10998">MRSIDYQELNKTFTVESLPPGKNVVGCRWIYSLKYNSDGAIERHKARLVAQGFTQQKGVDFTDTFSPVAKMASVKMLFGLADKHGWSLTQMDIDYAF</sequence>
<feature type="domain" description="Reverse transcriptase Ty1/copia-type" evidence="1">
    <location>
        <begin position="10"/>
        <end position="97"/>
    </location>
</feature>
<proteinExistence type="predicted"/>
<dbReference type="OrthoDB" id="1109234at2759"/>
<organism evidence="2 3">
    <name type="scientific">Microthlaspi erraticum</name>
    <dbReference type="NCBI Taxonomy" id="1685480"/>
    <lineage>
        <taxon>Eukaryota</taxon>
        <taxon>Viridiplantae</taxon>
        <taxon>Streptophyta</taxon>
        <taxon>Embryophyta</taxon>
        <taxon>Tracheophyta</taxon>
        <taxon>Spermatophyta</taxon>
        <taxon>Magnoliopsida</taxon>
        <taxon>eudicotyledons</taxon>
        <taxon>Gunneridae</taxon>
        <taxon>Pentapetalae</taxon>
        <taxon>rosids</taxon>
        <taxon>malvids</taxon>
        <taxon>Brassicales</taxon>
        <taxon>Brassicaceae</taxon>
        <taxon>Coluteocarpeae</taxon>
        <taxon>Microthlaspi</taxon>
    </lineage>
</organism>
<name>A0A6D2IJR1_9BRAS</name>
<evidence type="ECO:0000313" key="2">
    <source>
        <dbReference type="EMBL" id="CAA7029184.1"/>
    </source>
</evidence>
<evidence type="ECO:0000313" key="3">
    <source>
        <dbReference type="Proteomes" id="UP000467841"/>
    </source>
</evidence>
<dbReference type="EMBL" id="CACVBM020001077">
    <property type="protein sequence ID" value="CAA7029184.1"/>
    <property type="molecule type" value="Genomic_DNA"/>
</dbReference>
<dbReference type="Pfam" id="PF07727">
    <property type="entry name" value="RVT_2"/>
    <property type="match status" value="1"/>
</dbReference>
<accession>A0A6D2IJR1</accession>
<dbReference type="Proteomes" id="UP000467841">
    <property type="component" value="Unassembled WGS sequence"/>
</dbReference>
<reference evidence="2" key="1">
    <citation type="submission" date="2020-01" db="EMBL/GenBank/DDBJ databases">
        <authorList>
            <person name="Mishra B."/>
        </authorList>
    </citation>
    <scope>NUCLEOTIDE SEQUENCE [LARGE SCALE GENOMIC DNA]</scope>
</reference>
<protein>
    <recommendedName>
        <fullName evidence="1">Reverse transcriptase Ty1/copia-type domain-containing protein</fullName>
    </recommendedName>
</protein>
<dbReference type="InterPro" id="IPR013103">
    <property type="entry name" value="RVT_2"/>
</dbReference>
<gene>
    <name evidence="2" type="ORF">MERR_LOCUS16419</name>
</gene>
<keyword evidence="3" id="KW-1185">Reference proteome</keyword>
<comment type="caution">
    <text evidence="2">The sequence shown here is derived from an EMBL/GenBank/DDBJ whole genome shotgun (WGS) entry which is preliminary data.</text>
</comment>
<evidence type="ECO:0000259" key="1">
    <source>
        <dbReference type="Pfam" id="PF07727"/>
    </source>
</evidence>